<keyword evidence="3" id="KW-1185">Reference proteome</keyword>
<feature type="region of interest" description="Disordered" evidence="1">
    <location>
        <begin position="53"/>
        <end position="102"/>
    </location>
</feature>
<feature type="compositionally biased region" description="Basic residues" evidence="1">
    <location>
        <begin position="12"/>
        <end position="22"/>
    </location>
</feature>
<sequence>ELGCIGLESEKPKKKKKKRGKERRNVVIENESKIDVQETESCKLEAQIDDISKNEPVKDQANDNISFDNRAVVQSSAENDVKTKRSAKDRQNSNVEEDSKSGALEEEKFQIEVVGDVMTSIRKCLLKIMLLRMIPMI</sequence>
<dbReference type="EMBL" id="JABWDY010032502">
    <property type="protein sequence ID" value="KAF5184141.1"/>
    <property type="molecule type" value="Genomic_DNA"/>
</dbReference>
<comment type="caution">
    <text evidence="2">The sequence shown here is derived from an EMBL/GenBank/DDBJ whole genome shotgun (WGS) entry which is preliminary data.</text>
</comment>
<protein>
    <submittedName>
        <fullName evidence="2">Uncharacterized protein</fullName>
    </submittedName>
</protein>
<evidence type="ECO:0000313" key="3">
    <source>
        <dbReference type="Proteomes" id="UP000554482"/>
    </source>
</evidence>
<accession>A0A7J6VHC6</accession>
<feature type="compositionally biased region" description="Basic and acidic residues" evidence="1">
    <location>
        <begin position="79"/>
        <end position="102"/>
    </location>
</feature>
<name>A0A7J6VHC6_THATH</name>
<feature type="non-terminal residue" evidence="2">
    <location>
        <position position="137"/>
    </location>
</feature>
<reference evidence="2 3" key="1">
    <citation type="submission" date="2020-06" db="EMBL/GenBank/DDBJ databases">
        <title>Transcriptomic and genomic resources for Thalictrum thalictroides and T. hernandezii: Facilitating candidate gene discovery in an emerging model plant lineage.</title>
        <authorList>
            <person name="Arias T."/>
            <person name="Riano-Pachon D.M."/>
            <person name="Di Stilio V.S."/>
        </authorList>
    </citation>
    <scope>NUCLEOTIDE SEQUENCE [LARGE SCALE GENOMIC DNA]</scope>
    <source>
        <strain evidence="3">cv. WT478/WT964</strain>
        <tissue evidence="2">Leaves</tissue>
    </source>
</reference>
<feature type="compositionally biased region" description="Polar residues" evidence="1">
    <location>
        <begin position="62"/>
        <end position="78"/>
    </location>
</feature>
<gene>
    <name evidence="2" type="ORF">FRX31_026272</name>
</gene>
<organism evidence="2 3">
    <name type="scientific">Thalictrum thalictroides</name>
    <name type="common">Rue-anemone</name>
    <name type="synonym">Anemone thalictroides</name>
    <dbReference type="NCBI Taxonomy" id="46969"/>
    <lineage>
        <taxon>Eukaryota</taxon>
        <taxon>Viridiplantae</taxon>
        <taxon>Streptophyta</taxon>
        <taxon>Embryophyta</taxon>
        <taxon>Tracheophyta</taxon>
        <taxon>Spermatophyta</taxon>
        <taxon>Magnoliopsida</taxon>
        <taxon>Ranunculales</taxon>
        <taxon>Ranunculaceae</taxon>
        <taxon>Thalictroideae</taxon>
        <taxon>Thalictrum</taxon>
    </lineage>
</organism>
<evidence type="ECO:0000256" key="1">
    <source>
        <dbReference type="SAM" id="MobiDB-lite"/>
    </source>
</evidence>
<evidence type="ECO:0000313" key="2">
    <source>
        <dbReference type="EMBL" id="KAF5184141.1"/>
    </source>
</evidence>
<dbReference type="OrthoDB" id="1994967at2759"/>
<feature type="non-terminal residue" evidence="2">
    <location>
        <position position="1"/>
    </location>
</feature>
<dbReference type="AlphaFoldDB" id="A0A7J6VHC6"/>
<proteinExistence type="predicted"/>
<feature type="region of interest" description="Disordered" evidence="1">
    <location>
        <begin position="1"/>
        <end position="24"/>
    </location>
</feature>
<dbReference type="Proteomes" id="UP000554482">
    <property type="component" value="Unassembled WGS sequence"/>
</dbReference>